<dbReference type="PANTHER" id="PTHR21666:SF270">
    <property type="entry name" value="MUREIN HYDROLASE ACTIVATOR ENVC"/>
    <property type="match status" value="1"/>
</dbReference>
<sequence length="380" mass="40281">MRVVDLVKKATSMLTAKVAVAVAGAIGFVGGFIILLFFILLLIIVGIAGAGSNTNTDSEGGDYTWGGTGNFAVNEVPKQYIPLYQKAAQKYNLDWELLAAIHRVETVFSTINPMISYVGAEGHAQFMPCTWVGWGHPSCGGLGKGNIPQADKSNPTLIKKYGGYGVDANGDGKADMWDLEDAIFGMANYLSASYKTTGTIDGAILRYNASSKYLSDVKHYMSAYKSNLVAVDHLGNQGSGVVVGNKAWPVPHTKNITSGFGPRWGTNHNGIDIAGGNDTGKPIVAFMEGKVVVSTFGQRGSGYGGYGYVVVIDHGNGVSTLYGHMLEKGIPVGTKVKAGQVIGKIGNTGDSKGAHLHFEVRINNKPVDPMPYLKPVMGKK</sequence>
<dbReference type="EMBL" id="JBHUEO010000002">
    <property type="protein sequence ID" value="MFD1705238.1"/>
    <property type="molecule type" value="Genomic_DNA"/>
</dbReference>
<gene>
    <name evidence="4" type="ORF">ACFSCZ_00550</name>
</gene>
<evidence type="ECO:0000259" key="2">
    <source>
        <dbReference type="Pfam" id="PF01551"/>
    </source>
</evidence>
<keyword evidence="5" id="KW-1185">Reference proteome</keyword>
<proteinExistence type="predicted"/>
<dbReference type="Gene3D" id="1.10.530.10">
    <property type="match status" value="1"/>
</dbReference>
<dbReference type="Pfam" id="PF13406">
    <property type="entry name" value="SLT_2"/>
    <property type="match status" value="1"/>
</dbReference>
<dbReference type="InterPro" id="IPR016047">
    <property type="entry name" value="M23ase_b-sheet_dom"/>
</dbReference>
<keyword evidence="1" id="KW-0812">Transmembrane</keyword>
<dbReference type="PANTHER" id="PTHR21666">
    <property type="entry name" value="PEPTIDASE-RELATED"/>
    <property type="match status" value="1"/>
</dbReference>
<keyword evidence="1" id="KW-1133">Transmembrane helix</keyword>
<comment type="caution">
    <text evidence="4">The sequence shown here is derived from an EMBL/GenBank/DDBJ whole genome shotgun (WGS) entry which is preliminary data.</text>
</comment>
<dbReference type="InterPro" id="IPR050570">
    <property type="entry name" value="Cell_wall_metabolism_enzyme"/>
</dbReference>
<dbReference type="Proteomes" id="UP001597301">
    <property type="component" value="Unassembled WGS sequence"/>
</dbReference>
<feature type="domain" description="Transglycosylase SLT" evidence="3">
    <location>
        <begin position="160"/>
        <end position="193"/>
    </location>
</feature>
<organism evidence="4 5">
    <name type="scientific">Siminovitchia sediminis</name>
    <dbReference type="NCBI Taxonomy" id="1274353"/>
    <lineage>
        <taxon>Bacteria</taxon>
        <taxon>Bacillati</taxon>
        <taxon>Bacillota</taxon>
        <taxon>Bacilli</taxon>
        <taxon>Bacillales</taxon>
        <taxon>Bacillaceae</taxon>
        <taxon>Siminovitchia</taxon>
    </lineage>
</organism>
<dbReference type="InterPro" id="IPR031304">
    <property type="entry name" value="SLT_2"/>
</dbReference>
<name>A0ABW4KGG2_9BACI</name>
<dbReference type="Gene3D" id="2.70.70.10">
    <property type="entry name" value="Glucose Permease (Domain IIA)"/>
    <property type="match status" value="1"/>
</dbReference>
<dbReference type="Pfam" id="PF01551">
    <property type="entry name" value="Peptidase_M23"/>
    <property type="match status" value="1"/>
</dbReference>
<dbReference type="SUPFAM" id="SSF53955">
    <property type="entry name" value="Lysozyme-like"/>
    <property type="match status" value="1"/>
</dbReference>
<dbReference type="CDD" id="cd12797">
    <property type="entry name" value="M23_peptidase"/>
    <property type="match status" value="1"/>
</dbReference>
<dbReference type="InterPro" id="IPR023346">
    <property type="entry name" value="Lysozyme-like_dom_sf"/>
</dbReference>
<evidence type="ECO:0000313" key="4">
    <source>
        <dbReference type="EMBL" id="MFD1705238.1"/>
    </source>
</evidence>
<dbReference type="CDD" id="cd13399">
    <property type="entry name" value="Slt35-like"/>
    <property type="match status" value="1"/>
</dbReference>
<keyword evidence="1" id="KW-0472">Membrane</keyword>
<feature type="transmembrane region" description="Helical" evidence="1">
    <location>
        <begin position="20"/>
        <end position="48"/>
    </location>
</feature>
<accession>A0ABW4KGG2</accession>
<dbReference type="InterPro" id="IPR011055">
    <property type="entry name" value="Dup_hybrid_motif"/>
</dbReference>
<feature type="domain" description="M23ase beta-sheet core" evidence="2">
    <location>
        <begin position="267"/>
        <end position="369"/>
    </location>
</feature>
<protein>
    <submittedName>
        <fullName evidence="4">Peptidoglycan DD-metalloendopeptidase family protein</fullName>
    </submittedName>
</protein>
<dbReference type="SUPFAM" id="SSF51261">
    <property type="entry name" value="Duplicated hybrid motif"/>
    <property type="match status" value="1"/>
</dbReference>
<evidence type="ECO:0000313" key="5">
    <source>
        <dbReference type="Proteomes" id="UP001597301"/>
    </source>
</evidence>
<reference evidence="5" key="1">
    <citation type="journal article" date="2019" name="Int. J. Syst. Evol. Microbiol.">
        <title>The Global Catalogue of Microorganisms (GCM) 10K type strain sequencing project: providing services to taxonomists for standard genome sequencing and annotation.</title>
        <authorList>
            <consortium name="The Broad Institute Genomics Platform"/>
            <consortium name="The Broad Institute Genome Sequencing Center for Infectious Disease"/>
            <person name="Wu L."/>
            <person name="Ma J."/>
        </authorList>
    </citation>
    <scope>NUCLEOTIDE SEQUENCE [LARGE SCALE GENOMIC DNA]</scope>
    <source>
        <strain evidence="5">CGMCC 1.12295</strain>
    </source>
</reference>
<evidence type="ECO:0000256" key="1">
    <source>
        <dbReference type="SAM" id="Phobius"/>
    </source>
</evidence>
<evidence type="ECO:0000259" key="3">
    <source>
        <dbReference type="Pfam" id="PF13406"/>
    </source>
</evidence>
<dbReference type="RefSeq" id="WP_380771496.1">
    <property type="nucleotide sequence ID" value="NZ_JBHUEO010000002.1"/>
</dbReference>